<dbReference type="STRING" id="92696.A0A4R0S0Q2"/>
<evidence type="ECO:0000256" key="1">
    <source>
        <dbReference type="SAM" id="MobiDB-lite"/>
    </source>
</evidence>
<protein>
    <submittedName>
        <fullName evidence="2">Uncharacterized protein</fullName>
    </submittedName>
</protein>
<sequence>MLRQTPAAQPLVKGPRRNPITVSSCLQHPLPGHPPRMVNSAVSSSTRNLTSTEKSYSEDQQLAYICLFPDILSKARAKLEANEAFKGIAARVLDPAVDEDDRLIHALHPNRTGSALPSRVHTEIDTIGFINTKLVWPAVLILQLMKKLDGANLDDLPYAASVNGTRGVGTPDSALYSFVGDLARAFMEWKTANAMPESVIRELASTLRRHLSSGARVPVRVWWPDDTSDTSLSKEIKILFQIWCQIVSRAHISVAGVSSLNTTMFFYRHPAKPDVLFASEPLEYRWVTVMDFVAMFALGLGIVKLEDSDLPTLNQDDCHYMDSYYRRYPNPTPGLDKRNVAGILKQRKDWQANLPKSQKRKAEDDQATPTAIRRKSTVVSRMRRRDEKLPSASFSARHDGDDQTTPKPVKRARQDSGTSGTFGKRMTQPEADDSDEDDDGDL</sequence>
<feature type="region of interest" description="Disordered" evidence="1">
    <location>
        <begin position="350"/>
        <end position="442"/>
    </location>
</feature>
<keyword evidence="3" id="KW-1185">Reference proteome</keyword>
<evidence type="ECO:0000313" key="3">
    <source>
        <dbReference type="Proteomes" id="UP000292702"/>
    </source>
</evidence>
<evidence type="ECO:0000313" key="2">
    <source>
        <dbReference type="EMBL" id="TCD69454.1"/>
    </source>
</evidence>
<gene>
    <name evidence="2" type="ORF">EIP91_007580</name>
</gene>
<feature type="compositionally biased region" description="Polar residues" evidence="1">
    <location>
        <begin position="40"/>
        <end position="54"/>
    </location>
</feature>
<dbReference type="EMBL" id="RWJN01000041">
    <property type="protein sequence ID" value="TCD69454.1"/>
    <property type="molecule type" value="Genomic_DNA"/>
</dbReference>
<accession>A0A4R0S0Q2</accession>
<feature type="compositionally biased region" description="Acidic residues" evidence="1">
    <location>
        <begin position="430"/>
        <end position="442"/>
    </location>
</feature>
<comment type="caution">
    <text evidence="2">The sequence shown here is derived from an EMBL/GenBank/DDBJ whole genome shotgun (WGS) entry which is preliminary data.</text>
</comment>
<proteinExistence type="predicted"/>
<feature type="region of interest" description="Disordered" evidence="1">
    <location>
        <begin position="29"/>
        <end position="54"/>
    </location>
</feature>
<dbReference type="Proteomes" id="UP000292702">
    <property type="component" value="Unassembled WGS sequence"/>
</dbReference>
<name>A0A4R0S0Q2_9APHY</name>
<reference evidence="2 3" key="1">
    <citation type="submission" date="2018-11" db="EMBL/GenBank/DDBJ databases">
        <title>Genome assembly of Steccherinum ochraceum LE-BIN_3174, the white-rot fungus of the Steccherinaceae family (The Residual Polyporoid clade, Polyporales, Basidiomycota).</title>
        <authorList>
            <person name="Fedorova T.V."/>
            <person name="Glazunova O.A."/>
            <person name="Landesman E.O."/>
            <person name="Moiseenko K.V."/>
            <person name="Psurtseva N.V."/>
            <person name="Savinova O.S."/>
            <person name="Shakhova N.V."/>
            <person name="Tyazhelova T.V."/>
            <person name="Vasina D.V."/>
        </authorList>
    </citation>
    <scope>NUCLEOTIDE SEQUENCE [LARGE SCALE GENOMIC DNA]</scope>
    <source>
        <strain evidence="2 3">LE-BIN_3174</strain>
    </source>
</reference>
<organism evidence="2 3">
    <name type="scientific">Steccherinum ochraceum</name>
    <dbReference type="NCBI Taxonomy" id="92696"/>
    <lineage>
        <taxon>Eukaryota</taxon>
        <taxon>Fungi</taxon>
        <taxon>Dikarya</taxon>
        <taxon>Basidiomycota</taxon>
        <taxon>Agaricomycotina</taxon>
        <taxon>Agaricomycetes</taxon>
        <taxon>Polyporales</taxon>
        <taxon>Steccherinaceae</taxon>
        <taxon>Steccherinum</taxon>
    </lineage>
</organism>
<dbReference type="OrthoDB" id="3265984at2759"/>
<dbReference type="AlphaFoldDB" id="A0A4R0S0Q2"/>